<keyword evidence="7 9" id="KW-1133">Transmembrane helix</keyword>
<dbReference type="InterPro" id="IPR003661">
    <property type="entry name" value="HisK_dim/P_dom"/>
</dbReference>
<keyword evidence="5 9" id="KW-0812">Transmembrane</keyword>
<evidence type="ECO:0000256" key="8">
    <source>
        <dbReference type="SAM" id="MobiDB-lite"/>
    </source>
</evidence>
<dbReference type="SMART" id="SM00387">
    <property type="entry name" value="HATPase_c"/>
    <property type="match status" value="1"/>
</dbReference>
<dbReference type="CDD" id="cd00082">
    <property type="entry name" value="HisKA"/>
    <property type="match status" value="1"/>
</dbReference>
<evidence type="ECO:0000256" key="9">
    <source>
        <dbReference type="SAM" id="Phobius"/>
    </source>
</evidence>
<dbReference type="PANTHER" id="PTHR45436">
    <property type="entry name" value="SENSOR HISTIDINE KINASE YKOH"/>
    <property type="match status" value="1"/>
</dbReference>
<evidence type="ECO:0000256" key="7">
    <source>
        <dbReference type="ARBA" id="ARBA00022989"/>
    </source>
</evidence>
<gene>
    <name evidence="11" type="ORF">KM92DES2_10729</name>
</gene>
<dbReference type="InterPro" id="IPR005467">
    <property type="entry name" value="His_kinase_dom"/>
</dbReference>
<dbReference type="EMBL" id="FLUP01000001">
    <property type="protein sequence ID" value="SBV95963.1"/>
    <property type="molecule type" value="Genomic_DNA"/>
</dbReference>
<evidence type="ECO:0000256" key="3">
    <source>
        <dbReference type="ARBA" id="ARBA00022553"/>
    </source>
</evidence>
<reference evidence="11" key="1">
    <citation type="submission" date="2016-04" db="EMBL/GenBank/DDBJ databases">
        <authorList>
            <person name="Evans L.H."/>
            <person name="Alamgir A."/>
            <person name="Owens N."/>
            <person name="Weber N.D."/>
            <person name="Virtaneva K."/>
            <person name="Barbian K."/>
            <person name="Babar A."/>
            <person name="Rosenke K."/>
        </authorList>
    </citation>
    <scope>NUCLEOTIDE SEQUENCE</scope>
    <source>
        <strain evidence="11">92-2</strain>
    </source>
</reference>
<evidence type="ECO:0000313" key="11">
    <source>
        <dbReference type="EMBL" id="SBV95963.1"/>
    </source>
</evidence>
<feature type="domain" description="Histidine kinase" evidence="10">
    <location>
        <begin position="248"/>
        <end position="522"/>
    </location>
</feature>
<dbReference type="PROSITE" id="PS50109">
    <property type="entry name" value="HIS_KIN"/>
    <property type="match status" value="1"/>
</dbReference>
<dbReference type="GO" id="GO:0005886">
    <property type="term" value="C:plasma membrane"/>
    <property type="evidence" value="ECO:0007669"/>
    <property type="project" value="TreeGrafter"/>
</dbReference>
<dbReference type="SUPFAM" id="SSF47384">
    <property type="entry name" value="Homodimeric domain of signal transducing histidine kinase"/>
    <property type="match status" value="1"/>
</dbReference>
<dbReference type="SMART" id="SM00388">
    <property type="entry name" value="HisKA"/>
    <property type="match status" value="1"/>
</dbReference>
<dbReference type="PANTHER" id="PTHR45436:SF5">
    <property type="entry name" value="SENSOR HISTIDINE KINASE TRCS"/>
    <property type="match status" value="1"/>
</dbReference>
<protein>
    <recommendedName>
        <fullName evidence="2">histidine kinase</fullName>
        <ecNumber evidence="2">2.7.13.3</ecNumber>
    </recommendedName>
</protein>
<feature type="region of interest" description="Disordered" evidence="8">
    <location>
        <begin position="186"/>
        <end position="209"/>
    </location>
</feature>
<dbReference type="InterPro" id="IPR036890">
    <property type="entry name" value="HATPase_C_sf"/>
</dbReference>
<keyword evidence="4" id="KW-0808">Transferase</keyword>
<evidence type="ECO:0000259" key="10">
    <source>
        <dbReference type="PROSITE" id="PS50109"/>
    </source>
</evidence>
<dbReference type="SUPFAM" id="SSF55874">
    <property type="entry name" value="ATPase domain of HSP90 chaperone/DNA topoisomerase II/histidine kinase"/>
    <property type="match status" value="1"/>
</dbReference>
<sequence length="527" mass="57292">MPRPDPPLAGSYVAAPRRRTSIRRRLLAAFVFLALIMSAALGIVGRLSFDSLATYLVGWHARPVMEAFIEAEKRAWEAEDNGGGNLYYGEDLAVVMHWRFLVGKQVPQQWQEMPDGLHFINHMEEFILIERRDDVIYVLTGGTGAFLALKQRLNRILLLCAVSGLALAVGLAVVLSRRLTGPLSRLTTAVESRPPERMQANAQETPDGLAPIPLTGLDDEVGVLARAIAAREEALQRFVLRESNFTGDVSHELRTPLTVMQGGLEILELQLQKLPQAESLAPVVQRLLRTTARMSNTVRTLLMLARRPEEIEFQTLDCSALLWGIVREMEGDGLLHCSSASDRLPDAALDIISDLPSEFASGLADTPSQPSFSGGDAPSLETATVAAPRIAGKKAHGRGPEQRQPVALQADIAPTVLARGQKELAAIVFNNLLDNACQYTENGRASVSLCQGELLVRNRGCIPPGVDIFARGVRCTQKAVSGSGLGLSLALRACERLGWRLDMVSDPADGEAVFRVIFPQISHGVDI</sequence>
<dbReference type="InterPro" id="IPR050428">
    <property type="entry name" value="TCS_sensor_his_kinase"/>
</dbReference>
<dbReference type="InterPro" id="IPR036097">
    <property type="entry name" value="HisK_dim/P_sf"/>
</dbReference>
<evidence type="ECO:0000256" key="5">
    <source>
        <dbReference type="ARBA" id="ARBA00022692"/>
    </source>
</evidence>
<dbReference type="GO" id="GO:0000155">
    <property type="term" value="F:phosphorelay sensor kinase activity"/>
    <property type="evidence" value="ECO:0007669"/>
    <property type="project" value="InterPro"/>
</dbReference>
<proteinExistence type="predicted"/>
<keyword evidence="6 11" id="KW-0418">Kinase</keyword>
<feature type="transmembrane region" description="Helical" evidence="9">
    <location>
        <begin position="26"/>
        <end position="49"/>
    </location>
</feature>
<dbReference type="AlphaFoldDB" id="A0A212J941"/>
<dbReference type="Pfam" id="PF00512">
    <property type="entry name" value="HisKA"/>
    <property type="match status" value="1"/>
</dbReference>
<dbReference type="Pfam" id="PF02518">
    <property type="entry name" value="HATPase_c"/>
    <property type="match status" value="1"/>
</dbReference>
<dbReference type="Gene3D" id="3.30.565.10">
    <property type="entry name" value="Histidine kinase-like ATPase, C-terminal domain"/>
    <property type="match status" value="1"/>
</dbReference>
<keyword evidence="9" id="KW-0472">Membrane</keyword>
<evidence type="ECO:0000256" key="4">
    <source>
        <dbReference type="ARBA" id="ARBA00022679"/>
    </source>
</evidence>
<accession>A0A212J941</accession>
<dbReference type="Gene3D" id="6.10.340.10">
    <property type="match status" value="1"/>
</dbReference>
<evidence type="ECO:0000256" key="1">
    <source>
        <dbReference type="ARBA" id="ARBA00000085"/>
    </source>
</evidence>
<dbReference type="Gene3D" id="1.10.287.130">
    <property type="match status" value="1"/>
</dbReference>
<evidence type="ECO:0000256" key="6">
    <source>
        <dbReference type="ARBA" id="ARBA00022777"/>
    </source>
</evidence>
<dbReference type="InterPro" id="IPR003594">
    <property type="entry name" value="HATPase_dom"/>
</dbReference>
<organism evidence="11">
    <name type="scientific">uncultured Desulfovibrio sp</name>
    <dbReference type="NCBI Taxonomy" id="167968"/>
    <lineage>
        <taxon>Bacteria</taxon>
        <taxon>Pseudomonadati</taxon>
        <taxon>Thermodesulfobacteriota</taxon>
        <taxon>Desulfovibrionia</taxon>
        <taxon>Desulfovibrionales</taxon>
        <taxon>Desulfovibrionaceae</taxon>
        <taxon>Desulfovibrio</taxon>
        <taxon>environmental samples</taxon>
    </lineage>
</organism>
<keyword evidence="3" id="KW-0597">Phosphoprotein</keyword>
<comment type="catalytic activity">
    <reaction evidence="1">
        <text>ATP + protein L-histidine = ADP + protein N-phospho-L-histidine.</text>
        <dbReference type="EC" id="2.7.13.3"/>
    </reaction>
</comment>
<feature type="transmembrane region" description="Helical" evidence="9">
    <location>
        <begin position="156"/>
        <end position="175"/>
    </location>
</feature>
<dbReference type="EC" id="2.7.13.3" evidence="2"/>
<evidence type="ECO:0000256" key="2">
    <source>
        <dbReference type="ARBA" id="ARBA00012438"/>
    </source>
</evidence>
<name>A0A212J941_9BACT</name>
<dbReference type="RefSeq" id="WP_227118742.1">
    <property type="nucleotide sequence ID" value="NZ_LT598928.1"/>
</dbReference>